<evidence type="ECO:0000256" key="1">
    <source>
        <dbReference type="ARBA" id="ARBA00005964"/>
    </source>
</evidence>
<dbReference type="PANTHER" id="PTHR43918:SF4">
    <property type="entry name" value="CARBOXYLIC ESTER HYDROLASE"/>
    <property type="match status" value="1"/>
</dbReference>
<evidence type="ECO:0000256" key="4">
    <source>
        <dbReference type="ARBA" id="ARBA00022867"/>
    </source>
</evidence>
<name>A0AAJ6VY54_9ACAR</name>
<dbReference type="RefSeq" id="XP_003743019.1">
    <property type="nucleotide sequence ID" value="XM_003742971.1"/>
</dbReference>
<dbReference type="Pfam" id="PF00135">
    <property type="entry name" value="COesterase"/>
    <property type="match status" value="1"/>
</dbReference>
<dbReference type="SUPFAM" id="SSF53474">
    <property type="entry name" value="alpha/beta-Hydrolases"/>
    <property type="match status" value="1"/>
</dbReference>
<dbReference type="GeneID" id="100903268"/>
<dbReference type="GO" id="GO:0006581">
    <property type="term" value="P:acetylcholine catabolic process"/>
    <property type="evidence" value="ECO:0007669"/>
    <property type="project" value="TreeGrafter"/>
</dbReference>
<dbReference type="Proteomes" id="UP000694867">
    <property type="component" value="Unplaced"/>
</dbReference>
<evidence type="ECO:0000256" key="5">
    <source>
        <dbReference type="ARBA" id="ARBA00023157"/>
    </source>
</evidence>
<evidence type="ECO:0000256" key="3">
    <source>
        <dbReference type="ARBA" id="ARBA00022801"/>
    </source>
</evidence>
<feature type="active site" description="Charge relay system" evidence="8">
    <location>
        <position position="554"/>
    </location>
</feature>
<feature type="active site" description="Acyl-ester intermediate" evidence="8">
    <location>
        <position position="311"/>
    </location>
</feature>
<keyword evidence="5" id="KW-1015">Disulfide bond</keyword>
<feature type="domain" description="Carboxylesterase type B" evidence="11">
    <location>
        <begin position="118"/>
        <end position="638"/>
    </location>
</feature>
<dbReference type="FunFam" id="3.40.50.1820:FF:000029">
    <property type="entry name" value="Acetylcholinesterase"/>
    <property type="match status" value="1"/>
</dbReference>
<dbReference type="PANTHER" id="PTHR43918">
    <property type="entry name" value="ACETYLCHOLINESTERASE"/>
    <property type="match status" value="1"/>
</dbReference>
<organism evidence="12 13">
    <name type="scientific">Galendromus occidentalis</name>
    <name type="common">western predatory mite</name>
    <dbReference type="NCBI Taxonomy" id="34638"/>
    <lineage>
        <taxon>Eukaryota</taxon>
        <taxon>Metazoa</taxon>
        <taxon>Ecdysozoa</taxon>
        <taxon>Arthropoda</taxon>
        <taxon>Chelicerata</taxon>
        <taxon>Arachnida</taxon>
        <taxon>Acari</taxon>
        <taxon>Parasitiformes</taxon>
        <taxon>Mesostigmata</taxon>
        <taxon>Gamasina</taxon>
        <taxon>Phytoseioidea</taxon>
        <taxon>Phytoseiidae</taxon>
        <taxon>Typhlodrominae</taxon>
        <taxon>Galendromus</taxon>
    </lineage>
</organism>
<dbReference type="InterPro" id="IPR050654">
    <property type="entry name" value="AChE-related_enzymes"/>
</dbReference>
<dbReference type="InterPro" id="IPR000997">
    <property type="entry name" value="Cholinesterase"/>
</dbReference>
<dbReference type="Gene3D" id="3.40.50.1820">
    <property type="entry name" value="alpha/beta hydrolase"/>
    <property type="match status" value="1"/>
</dbReference>
<dbReference type="PROSITE" id="PS00122">
    <property type="entry name" value="CARBOXYLESTERASE_B_1"/>
    <property type="match status" value="1"/>
</dbReference>
<dbReference type="KEGG" id="goe:100903268"/>
<keyword evidence="12" id="KW-1185">Reference proteome</keyword>
<accession>A0AAJ6VY54</accession>
<keyword evidence="4" id="KW-0531">Neurotransmitter degradation</keyword>
<reference evidence="13" key="1">
    <citation type="submission" date="2025-08" db="UniProtKB">
        <authorList>
            <consortium name="RefSeq"/>
        </authorList>
    </citation>
    <scope>IDENTIFICATION</scope>
</reference>
<evidence type="ECO:0000256" key="10">
    <source>
        <dbReference type="SAM" id="MobiDB-lite"/>
    </source>
</evidence>
<dbReference type="InterPro" id="IPR002018">
    <property type="entry name" value="CarbesteraseB"/>
</dbReference>
<feature type="region of interest" description="Disordered" evidence="10">
    <location>
        <begin position="90"/>
        <end position="117"/>
    </location>
</feature>
<comment type="catalytic activity">
    <reaction evidence="7">
        <text>acetylcholine + H2O = choline + acetate + H(+)</text>
        <dbReference type="Rhea" id="RHEA:17561"/>
        <dbReference type="ChEBI" id="CHEBI:15354"/>
        <dbReference type="ChEBI" id="CHEBI:15355"/>
        <dbReference type="ChEBI" id="CHEBI:15377"/>
        <dbReference type="ChEBI" id="CHEBI:15378"/>
        <dbReference type="ChEBI" id="CHEBI:30089"/>
        <dbReference type="EC" id="3.1.1.7"/>
    </reaction>
</comment>
<evidence type="ECO:0000313" key="13">
    <source>
        <dbReference type="RefSeq" id="XP_003743019.1"/>
    </source>
</evidence>
<sequence length="644" mass="71547">MSLKTSLITLGFVVSFASFIDARCYILMPQEFYEGQRNLTETSVNSHKTETVIHLPKNHSQIRIVVDDGDEVSDRDEAARSGVELELSEKAKLNDEAATTSSSTPLNSSEISSKTEGPVVELNSGKIEGIPATQGTVHKFFGIPFAEAPLGELRFRHPVTVKSWSPKTVRANTKPFPCLQGPFYINSNLTIDTANSTEDCLYLNVWTPDDCVLNGTCGAQKSVMVFIYGGTYTFGSSGWNMYDGEQLALRGDVVVVSFNYRVGPFGFLYSATEDAPGNAGLFDQLMALKWVQDNIRLFGGNPNDVTLFGQSAGAISIAYHMASPLTRGLFHKVIMQSGSSYFRMTDPTREGPKKVEKLANSMECLQDGELIETHAKEIVACLRKKDGKELMETTFSAFGLNALTFFPIHGDEFLPKPAQELITSGKLPKVPVLIGNNKDEGSYFIYYLFGRSLSLADLDLVTKYEIDLYVTFGLQMLLQSNVRNIRAQYFDGVKEEETMKALRQAAIMVGDLAMVCPTKYFAEEAAAQNLTVHYYEFDFRSSFGTWPDWVGTTHGEEIPFVFGHPLSGLEANATAEDKEMSREMIKIWTDFAKTGLTPVKLRGTPWPAYTEKSQTYLRIGQTSTGIGRGPNERMCNSWRKYLIT</sequence>
<dbReference type="InterPro" id="IPR019819">
    <property type="entry name" value="Carboxylesterase_B_CS"/>
</dbReference>
<evidence type="ECO:0000313" key="12">
    <source>
        <dbReference type="Proteomes" id="UP000694867"/>
    </source>
</evidence>
<keyword evidence="3 9" id="KW-0378">Hydrolase</keyword>
<evidence type="ECO:0000256" key="7">
    <source>
        <dbReference type="ARBA" id="ARBA00048484"/>
    </source>
</evidence>
<evidence type="ECO:0000259" key="11">
    <source>
        <dbReference type="Pfam" id="PF00135"/>
    </source>
</evidence>
<evidence type="ECO:0000256" key="6">
    <source>
        <dbReference type="ARBA" id="ARBA00023180"/>
    </source>
</evidence>
<dbReference type="GO" id="GO:0005886">
    <property type="term" value="C:plasma membrane"/>
    <property type="evidence" value="ECO:0007669"/>
    <property type="project" value="TreeGrafter"/>
</dbReference>
<dbReference type="GO" id="GO:0005615">
    <property type="term" value="C:extracellular space"/>
    <property type="evidence" value="ECO:0007669"/>
    <property type="project" value="TreeGrafter"/>
</dbReference>
<feature type="active site" description="Charge relay system" evidence="8">
    <location>
        <position position="440"/>
    </location>
</feature>
<dbReference type="InterPro" id="IPR019826">
    <property type="entry name" value="Carboxylesterase_B_AS"/>
</dbReference>
<keyword evidence="6" id="KW-0325">Glycoprotein</keyword>
<dbReference type="GO" id="GO:0019695">
    <property type="term" value="P:choline metabolic process"/>
    <property type="evidence" value="ECO:0007669"/>
    <property type="project" value="TreeGrafter"/>
</dbReference>
<dbReference type="PRINTS" id="PR00878">
    <property type="entry name" value="CHOLNESTRASE"/>
</dbReference>
<evidence type="ECO:0000256" key="9">
    <source>
        <dbReference type="RuleBase" id="RU361235"/>
    </source>
</evidence>
<dbReference type="PROSITE" id="PS00941">
    <property type="entry name" value="CARBOXYLESTERASE_B_2"/>
    <property type="match status" value="1"/>
</dbReference>
<dbReference type="AlphaFoldDB" id="A0AAJ6VY54"/>
<proteinExistence type="inferred from homology"/>
<protein>
    <recommendedName>
        <fullName evidence="9">Carboxylic ester hydrolase</fullName>
        <ecNumber evidence="9">3.1.1.-</ecNumber>
    </recommendedName>
</protein>
<keyword evidence="2" id="KW-0719">Serine esterase</keyword>
<comment type="similarity">
    <text evidence="1 9">Belongs to the type-B carboxylesterase/lipase family.</text>
</comment>
<dbReference type="InterPro" id="IPR029058">
    <property type="entry name" value="AB_hydrolase_fold"/>
</dbReference>
<evidence type="ECO:0000256" key="2">
    <source>
        <dbReference type="ARBA" id="ARBA00022487"/>
    </source>
</evidence>
<evidence type="ECO:0000256" key="8">
    <source>
        <dbReference type="PIRSR" id="PIRSR600997-1"/>
    </source>
</evidence>
<gene>
    <name evidence="13" type="primary">LOC100903268</name>
</gene>
<dbReference type="EC" id="3.1.1.-" evidence="9"/>
<feature type="compositionally biased region" description="Polar residues" evidence="10">
    <location>
        <begin position="97"/>
        <end position="115"/>
    </location>
</feature>
<dbReference type="GO" id="GO:0003990">
    <property type="term" value="F:acetylcholinesterase activity"/>
    <property type="evidence" value="ECO:0007669"/>
    <property type="project" value="UniProtKB-EC"/>
</dbReference>